<comment type="caution">
    <text evidence="1">The sequence shown here is derived from an EMBL/GenBank/DDBJ whole genome shotgun (WGS) entry which is preliminary data.</text>
</comment>
<sequence length="80" mass="8835">MARPPRSSLSISVSLHVSAETVASQIMFTQEARSQPAFVVRTQEILIRNPTGTWMIETPQVALFLISTGTLPGDRKRHTS</sequence>
<organism evidence="1 2">
    <name type="scientific">Tachysurus vachellii</name>
    <name type="common">Darkbarbel catfish</name>
    <name type="synonym">Pelteobagrus vachellii</name>
    <dbReference type="NCBI Taxonomy" id="175792"/>
    <lineage>
        <taxon>Eukaryota</taxon>
        <taxon>Metazoa</taxon>
        <taxon>Chordata</taxon>
        <taxon>Craniata</taxon>
        <taxon>Vertebrata</taxon>
        <taxon>Euteleostomi</taxon>
        <taxon>Actinopterygii</taxon>
        <taxon>Neopterygii</taxon>
        <taxon>Teleostei</taxon>
        <taxon>Ostariophysi</taxon>
        <taxon>Siluriformes</taxon>
        <taxon>Bagridae</taxon>
        <taxon>Tachysurus</taxon>
    </lineage>
</organism>
<name>A0AA88MVU3_TACVA</name>
<dbReference type="Proteomes" id="UP001187315">
    <property type="component" value="Unassembled WGS sequence"/>
</dbReference>
<evidence type="ECO:0000313" key="1">
    <source>
        <dbReference type="EMBL" id="KAK2845355.1"/>
    </source>
</evidence>
<protein>
    <submittedName>
        <fullName evidence="1">Uncharacterized protein</fullName>
    </submittedName>
</protein>
<gene>
    <name evidence="1" type="ORF">Q7C36_010209</name>
</gene>
<evidence type="ECO:0000313" key="2">
    <source>
        <dbReference type="Proteomes" id="UP001187315"/>
    </source>
</evidence>
<proteinExistence type="predicted"/>
<dbReference type="EMBL" id="JAVHJS010000010">
    <property type="protein sequence ID" value="KAK2845355.1"/>
    <property type="molecule type" value="Genomic_DNA"/>
</dbReference>
<keyword evidence="2" id="KW-1185">Reference proteome</keyword>
<dbReference type="AlphaFoldDB" id="A0AA88MVU3"/>
<reference evidence="1" key="1">
    <citation type="submission" date="2023-08" db="EMBL/GenBank/DDBJ databases">
        <title>Pelteobagrus vachellii genome.</title>
        <authorList>
            <person name="Liu H."/>
        </authorList>
    </citation>
    <scope>NUCLEOTIDE SEQUENCE</scope>
    <source>
        <strain evidence="1">PRFRI_2022a</strain>
        <tissue evidence="1">Muscle</tissue>
    </source>
</reference>
<accession>A0AA88MVU3</accession>